<sequence length="401" mass="41421">MADTEITPWISNGTCYLAANVPSDPIYIPCGNDAFGHKACCQAGDKCLENNACYNFEFGNTYLVGCSDPDYEDQSCPDKKGVKSKKLPDPAFIQTTVTNHMRKTDGGWVGLVTCSGTNDWMPCSQGAQPSTLASADRCSCDPTSHIVAFRAASNIPDVGLAPAKTGQTFSWAPSHVPTVTALPTATPTPSSTSAPSTTPSSTGDITQQSHTMTAAPTQTVIITASPSPPPPDPATGLGAGAKAGIGVGSAAVGLAILAALLYFFILLPRRRKQRLQDTQEAAPFADTQSPKDDVKYQPVSPETPGTFASTMTPSELDTSAARPWSIRSELPNDSPSMGTVFEAESRNASPVVGHPTGLGVHQSPSPLVGHSGAGRNGAAQGGGHAGLGQGQPVGTWAELQG</sequence>
<name>A0A420YMK9_9PEZI</name>
<accession>A0A420YMK9</accession>
<gene>
    <name evidence="3" type="ORF">DL546_008226</name>
</gene>
<evidence type="ECO:0000313" key="4">
    <source>
        <dbReference type="Proteomes" id="UP000275385"/>
    </source>
</evidence>
<dbReference type="Proteomes" id="UP000275385">
    <property type="component" value="Unassembled WGS sequence"/>
</dbReference>
<evidence type="ECO:0000313" key="3">
    <source>
        <dbReference type="EMBL" id="RKU49147.1"/>
    </source>
</evidence>
<feature type="region of interest" description="Disordered" evidence="1">
    <location>
        <begin position="368"/>
        <end position="401"/>
    </location>
</feature>
<evidence type="ECO:0000256" key="2">
    <source>
        <dbReference type="SAM" id="Phobius"/>
    </source>
</evidence>
<organism evidence="3 4">
    <name type="scientific">Coniochaeta pulveracea</name>
    <dbReference type="NCBI Taxonomy" id="177199"/>
    <lineage>
        <taxon>Eukaryota</taxon>
        <taxon>Fungi</taxon>
        <taxon>Dikarya</taxon>
        <taxon>Ascomycota</taxon>
        <taxon>Pezizomycotina</taxon>
        <taxon>Sordariomycetes</taxon>
        <taxon>Sordariomycetidae</taxon>
        <taxon>Coniochaetales</taxon>
        <taxon>Coniochaetaceae</taxon>
        <taxon>Coniochaeta</taxon>
    </lineage>
</organism>
<proteinExistence type="predicted"/>
<keyword evidence="4" id="KW-1185">Reference proteome</keyword>
<feature type="region of interest" description="Disordered" evidence="1">
    <location>
        <begin position="180"/>
        <end position="212"/>
    </location>
</feature>
<feature type="transmembrane region" description="Helical" evidence="2">
    <location>
        <begin position="243"/>
        <end position="267"/>
    </location>
</feature>
<feature type="compositionally biased region" description="Gly residues" evidence="1">
    <location>
        <begin position="371"/>
        <end position="391"/>
    </location>
</feature>
<dbReference type="AlphaFoldDB" id="A0A420YMK9"/>
<keyword evidence="2" id="KW-0472">Membrane</keyword>
<keyword evidence="2" id="KW-1133">Transmembrane helix</keyword>
<feature type="region of interest" description="Disordered" evidence="1">
    <location>
        <begin position="277"/>
        <end position="317"/>
    </location>
</feature>
<reference evidence="3 4" key="1">
    <citation type="submission" date="2018-08" db="EMBL/GenBank/DDBJ databases">
        <title>Draft genome of the lignicolous fungus Coniochaeta pulveracea.</title>
        <authorList>
            <person name="Borstlap C.J."/>
            <person name="De Witt R.N."/>
            <person name="Botha A."/>
            <person name="Volschenk H."/>
        </authorList>
    </citation>
    <scope>NUCLEOTIDE SEQUENCE [LARGE SCALE GENOMIC DNA]</scope>
    <source>
        <strain evidence="3 4">CAB683</strain>
    </source>
</reference>
<dbReference type="OrthoDB" id="4148662at2759"/>
<protein>
    <submittedName>
        <fullName evidence="3">Uncharacterized protein</fullName>
    </submittedName>
</protein>
<keyword evidence="2" id="KW-0812">Transmembrane</keyword>
<feature type="compositionally biased region" description="Polar residues" evidence="1">
    <location>
        <begin position="203"/>
        <end position="212"/>
    </location>
</feature>
<feature type="compositionally biased region" description="Polar residues" evidence="1">
    <location>
        <begin position="306"/>
        <end position="317"/>
    </location>
</feature>
<feature type="compositionally biased region" description="Low complexity" evidence="1">
    <location>
        <begin position="180"/>
        <end position="202"/>
    </location>
</feature>
<evidence type="ECO:0000256" key="1">
    <source>
        <dbReference type="SAM" id="MobiDB-lite"/>
    </source>
</evidence>
<dbReference type="EMBL" id="QVQW01000002">
    <property type="protein sequence ID" value="RKU49147.1"/>
    <property type="molecule type" value="Genomic_DNA"/>
</dbReference>
<comment type="caution">
    <text evidence="3">The sequence shown here is derived from an EMBL/GenBank/DDBJ whole genome shotgun (WGS) entry which is preliminary data.</text>
</comment>
<dbReference type="STRING" id="177199.A0A420YMK9"/>